<feature type="compositionally biased region" description="Basic residues" evidence="1">
    <location>
        <begin position="46"/>
        <end position="56"/>
    </location>
</feature>
<keyword evidence="3" id="KW-1185">Reference proteome</keyword>
<gene>
    <name evidence="2" type="ORF">WS72_10170</name>
</gene>
<reference evidence="2 3" key="1">
    <citation type="submission" date="2015-11" db="EMBL/GenBank/DDBJ databases">
        <authorList>
            <person name="Sahl J."/>
            <person name="Wagner D."/>
            <person name="Keim P."/>
        </authorList>
    </citation>
    <scope>NUCLEOTIDE SEQUENCE [LARGE SCALE GENOMIC DNA]</scope>
    <source>
        <strain evidence="2 3">BDU18</strain>
    </source>
</reference>
<dbReference type="Proteomes" id="UP000070255">
    <property type="component" value="Unassembled WGS sequence"/>
</dbReference>
<evidence type="ECO:0000256" key="1">
    <source>
        <dbReference type="SAM" id="MobiDB-lite"/>
    </source>
</evidence>
<sequence>MGFLLFGRLLDCVADLHPNAIARSRRDTRRTKAQRASAGNRDRAKSLSRTRRRARAVQHGAPRRAFENAPAR</sequence>
<accession>A0ABR5TDX6</accession>
<feature type="region of interest" description="Disordered" evidence="1">
    <location>
        <begin position="24"/>
        <end position="72"/>
    </location>
</feature>
<organism evidence="2 3">
    <name type="scientific">Burkholderia savannae</name>
    <dbReference type="NCBI Taxonomy" id="1637837"/>
    <lineage>
        <taxon>Bacteria</taxon>
        <taxon>Pseudomonadati</taxon>
        <taxon>Pseudomonadota</taxon>
        <taxon>Betaproteobacteria</taxon>
        <taxon>Burkholderiales</taxon>
        <taxon>Burkholderiaceae</taxon>
        <taxon>Burkholderia</taxon>
        <taxon>pseudomallei group</taxon>
    </lineage>
</organism>
<evidence type="ECO:0000313" key="2">
    <source>
        <dbReference type="EMBL" id="KWZ43192.1"/>
    </source>
</evidence>
<name>A0ABR5TDX6_9BURK</name>
<dbReference type="EMBL" id="LNJQ01000001">
    <property type="protein sequence ID" value="KWZ43192.1"/>
    <property type="molecule type" value="Genomic_DNA"/>
</dbReference>
<protein>
    <submittedName>
        <fullName evidence="2">Uncharacterized protein</fullName>
    </submittedName>
</protein>
<comment type="caution">
    <text evidence="2">The sequence shown here is derived from an EMBL/GenBank/DDBJ whole genome shotgun (WGS) entry which is preliminary data.</text>
</comment>
<evidence type="ECO:0000313" key="3">
    <source>
        <dbReference type="Proteomes" id="UP000070255"/>
    </source>
</evidence>
<proteinExistence type="predicted"/>